<dbReference type="AlphaFoldDB" id="A0A7W9BS73"/>
<gene>
    <name evidence="1" type="ORF">FHS99_001533</name>
</gene>
<keyword evidence="2" id="KW-1185">Reference proteome</keyword>
<reference evidence="1 2" key="1">
    <citation type="submission" date="2020-08" db="EMBL/GenBank/DDBJ databases">
        <title>Genomic Encyclopedia of Type Strains, Phase IV (KMG-IV): sequencing the most valuable type-strain genomes for metagenomic binning, comparative biology and taxonomic classification.</title>
        <authorList>
            <person name="Goeker M."/>
        </authorList>
    </citation>
    <scope>NUCLEOTIDE SEQUENCE [LARGE SCALE GENOMIC DNA]</scope>
    <source>
        <strain evidence="1 2">DSM 103336</strain>
    </source>
</reference>
<protein>
    <submittedName>
        <fullName evidence="1">Uncharacterized protein</fullName>
    </submittedName>
</protein>
<comment type="caution">
    <text evidence="1">The sequence shown here is derived from an EMBL/GenBank/DDBJ whole genome shotgun (WGS) entry which is preliminary data.</text>
</comment>
<evidence type="ECO:0000313" key="2">
    <source>
        <dbReference type="Proteomes" id="UP000546701"/>
    </source>
</evidence>
<name>A0A7W9BS73_9SPHN</name>
<sequence length="38" mass="4334">MRSVSYLQEWACFLKVRAFPVQSDAHILPGMIIAEVRA</sequence>
<evidence type="ECO:0000313" key="1">
    <source>
        <dbReference type="EMBL" id="MBB5729055.1"/>
    </source>
</evidence>
<accession>A0A7W9BS73</accession>
<organism evidence="1 2">
    <name type="scientific">Sphingomonas prati</name>
    <dbReference type="NCBI Taxonomy" id="1843237"/>
    <lineage>
        <taxon>Bacteria</taxon>
        <taxon>Pseudomonadati</taxon>
        <taxon>Pseudomonadota</taxon>
        <taxon>Alphaproteobacteria</taxon>
        <taxon>Sphingomonadales</taxon>
        <taxon>Sphingomonadaceae</taxon>
        <taxon>Sphingomonas</taxon>
    </lineage>
</organism>
<dbReference type="Proteomes" id="UP000546701">
    <property type="component" value="Unassembled WGS sequence"/>
</dbReference>
<proteinExistence type="predicted"/>
<dbReference type="EMBL" id="JACIJR010000003">
    <property type="protein sequence ID" value="MBB5729055.1"/>
    <property type="molecule type" value="Genomic_DNA"/>
</dbReference>